<proteinExistence type="predicted"/>
<sequence>MASGLIYLAIIGMWVAYFAPRWIHDRNEFSGKSVERFKSALIVVATSSPHGTSGSGSIHIDLDREAKIAQLLMRRRIMFFVLTGSLTTTLVGGFMNTMPFIYSLVPATGILIYVASVRRQTIADKIQYRRVQQLHRRTTGVSATNLAEVVTPKASQEHWIPLSERELKGVVILPKGTAAVRQTWEPSEVPAPTYVSAPKAIIPKRVIDLTIPGAWSEEQERLEREALAAASPSRDEIFDQQLADEAVERLKQARASNE</sequence>
<feature type="transmembrane region" description="Helical" evidence="1">
    <location>
        <begin position="77"/>
        <end position="94"/>
    </location>
</feature>
<keyword evidence="3" id="KW-1185">Reference proteome</keyword>
<dbReference type="OrthoDB" id="3218604at2"/>
<evidence type="ECO:0000256" key="1">
    <source>
        <dbReference type="SAM" id="Phobius"/>
    </source>
</evidence>
<evidence type="ECO:0000313" key="3">
    <source>
        <dbReference type="Proteomes" id="UP000217186"/>
    </source>
</evidence>
<feature type="transmembrane region" description="Helical" evidence="1">
    <location>
        <begin position="100"/>
        <end position="117"/>
    </location>
</feature>
<organism evidence="2 3">
    <name type="scientific">Candidatus Planktophila vernalis</name>
    <dbReference type="NCBI Taxonomy" id="1884907"/>
    <lineage>
        <taxon>Bacteria</taxon>
        <taxon>Bacillati</taxon>
        <taxon>Actinomycetota</taxon>
        <taxon>Actinomycetes</taxon>
        <taxon>Candidatus Nanopelagicales</taxon>
        <taxon>Candidatus Nanopelagicaceae</taxon>
        <taxon>Candidatus Planktophila</taxon>
    </lineage>
</organism>
<gene>
    <name evidence="2" type="ORF">A7sIIA15_06170</name>
</gene>
<dbReference type="EMBL" id="CP016776">
    <property type="protein sequence ID" value="ASY20421.1"/>
    <property type="molecule type" value="Genomic_DNA"/>
</dbReference>
<dbReference type="Proteomes" id="UP000217186">
    <property type="component" value="Chromosome"/>
</dbReference>
<name>A0A249KUG7_9ACTN</name>
<keyword evidence="1" id="KW-0812">Transmembrane</keyword>
<feature type="transmembrane region" description="Helical" evidence="1">
    <location>
        <begin position="6"/>
        <end position="23"/>
    </location>
</feature>
<protein>
    <submittedName>
        <fullName evidence="2">Uncharacterized protein</fullName>
    </submittedName>
</protein>
<evidence type="ECO:0000313" key="2">
    <source>
        <dbReference type="EMBL" id="ASY20421.1"/>
    </source>
</evidence>
<keyword evidence="1" id="KW-1133">Transmembrane helix</keyword>
<reference evidence="2 3" key="1">
    <citation type="submission" date="2016-07" db="EMBL/GenBank/DDBJ databases">
        <title>High microdiversification within the ubiquitous acI lineage of Actinobacteria.</title>
        <authorList>
            <person name="Neuenschwander S.M."/>
            <person name="Salcher M."/>
            <person name="Ghai R."/>
            <person name="Pernthaler J."/>
        </authorList>
    </citation>
    <scope>NUCLEOTIDE SEQUENCE [LARGE SCALE GENOMIC DNA]</scope>
    <source>
        <strain evidence="2">MMS-IIA-15</strain>
    </source>
</reference>
<dbReference type="AlphaFoldDB" id="A0A249KUG7"/>
<dbReference type="KEGG" id="pvn:A7sIIA15_06170"/>
<keyword evidence="1" id="KW-0472">Membrane</keyword>
<accession>A0A249KUG7</accession>
<dbReference type="RefSeq" id="WP_095686274.1">
    <property type="nucleotide sequence ID" value="NZ_CP016776.1"/>
</dbReference>